<proteinExistence type="predicted"/>
<evidence type="ECO:0000256" key="6">
    <source>
        <dbReference type="ARBA" id="ARBA00022840"/>
    </source>
</evidence>
<dbReference type="Gene3D" id="1.10.510.10">
    <property type="entry name" value="Transferase(Phosphotransferase) domain 1"/>
    <property type="match status" value="1"/>
</dbReference>
<feature type="domain" description="Protein kinase" evidence="11">
    <location>
        <begin position="656"/>
        <end position="990"/>
    </location>
</feature>
<feature type="region of interest" description="Disordered" evidence="10">
    <location>
        <begin position="449"/>
        <end position="474"/>
    </location>
</feature>
<keyword evidence="2" id="KW-0723">Serine/threonine-protein kinase</keyword>
<keyword evidence="4 9" id="KW-0547">Nucleotide-binding</keyword>
<accession>A0A1I7SVT9</accession>
<evidence type="ECO:0000256" key="9">
    <source>
        <dbReference type="PROSITE-ProRule" id="PRU10141"/>
    </source>
</evidence>
<protein>
    <recommendedName>
        <fullName evidence="1">non-specific serine/threonine protein kinase</fullName>
        <ecNumber evidence="1">2.7.11.1</ecNumber>
    </recommendedName>
</protein>
<evidence type="ECO:0000256" key="2">
    <source>
        <dbReference type="ARBA" id="ARBA00022527"/>
    </source>
</evidence>
<evidence type="ECO:0000313" key="12">
    <source>
        <dbReference type="Proteomes" id="UP000095284"/>
    </source>
</evidence>
<sequence>MVTRRRTAIQRTIRSQARACIIQTNTVLGDESTLLEKTADATYCVPKRTRGPNKNPRTRRKKKDEDDGIYMGPDPAEMERLMGAIDDAEDFELVFEKVKPETYVYNGKVKKGNVVDSTLNGSQLSDTTIKTATVEQSVIYSDWSSVGSRSMPFTSPSLENNELQDSLKSDRTLLPDEDNTTAFSNKENFVCDSSLTSRSPSTKKRRTLSVLEDDLLENRSIDDHLTSCEGSSRITESESTSDGYRTPPEDIPDDPAIDELIERTATRQDYVPDPSEIQKTASLYDADDRISDVVGEVSSGVLEKNTSAETILHSDRTKSDISMALNEDVDESGNNVICNTEQTISKSSDTTCTRRIARSLRSKTKTESSLSMTREDCDFATGRTYDSVEISSRLSDVADILNSKSSSCTGKRSDGSQHSTEVVGSIHSTLTQQIQDAECVATKETLSLEKSKATGRSTRENSSPTASSTQIESSASQKSVVCSSPCLNSTQASTSAILQLDQSPILSQSPNNCDPSYQRSLSTCRTLSGTMLERMNASRNEMSTKSKSRLSLFVKSCSRHSQSRFWKSKTIEKDNNISIEIQGTSTPARIPDSTIHSIRPDASTILRGKQSVLSIRSEADFYLDGYLGDKDDFVSQLMFICKQSGFLEFDDYIKRFNGPSKLGEGTFGEVFQATLDGKTVALKIIPFVRSDDDIIELNGDYTKPAENVLPELLISKELSDLSENSCNQTSGFVKVHDAKVVRGNWPKSLLKCWNDFKKKFPRKCLNTFPGEYMDPEKVYYLLIALGHGGSDLESVAEQKRLKSKEQVVSVLVQVCLTLVIAESSLEFEHRDLHWGNVLVKISDDTEEVVTYVYEGEAIQLRTYGYRVSLIDFTNSRIKSDHTTIYLNLGADKELFEGKGEGHKGGDYQFDIYRMMKDSNGDEWSHFNPKSNCFWIHYLAKKVINAIPRYPKTRKMELLSIFDKVLEVDSLNDFILLPEVDKLFKDYIVDE</sequence>
<comment type="catalytic activity">
    <reaction evidence="8">
        <text>L-seryl-[protein] + ATP = O-phospho-L-seryl-[protein] + ADP + H(+)</text>
        <dbReference type="Rhea" id="RHEA:17989"/>
        <dbReference type="Rhea" id="RHEA-COMP:9863"/>
        <dbReference type="Rhea" id="RHEA-COMP:11604"/>
        <dbReference type="ChEBI" id="CHEBI:15378"/>
        <dbReference type="ChEBI" id="CHEBI:29999"/>
        <dbReference type="ChEBI" id="CHEBI:30616"/>
        <dbReference type="ChEBI" id="CHEBI:83421"/>
        <dbReference type="ChEBI" id="CHEBI:456216"/>
        <dbReference type="EC" id="2.7.11.1"/>
    </reaction>
</comment>
<evidence type="ECO:0000313" key="13">
    <source>
        <dbReference type="WBParaSite" id="BXY_1716700.1"/>
    </source>
</evidence>
<dbReference type="InterPro" id="IPR017441">
    <property type="entry name" value="Protein_kinase_ATP_BS"/>
</dbReference>
<evidence type="ECO:0000256" key="10">
    <source>
        <dbReference type="SAM" id="MobiDB-lite"/>
    </source>
</evidence>
<dbReference type="WBParaSite" id="BXY_1716700.1">
    <property type="protein sequence ID" value="BXY_1716700.1"/>
    <property type="gene ID" value="BXY_1716700"/>
</dbReference>
<dbReference type="GO" id="GO:0000278">
    <property type="term" value="P:mitotic cell cycle"/>
    <property type="evidence" value="ECO:0007669"/>
    <property type="project" value="TreeGrafter"/>
</dbReference>
<organism evidence="12 13">
    <name type="scientific">Bursaphelenchus xylophilus</name>
    <name type="common">Pinewood nematode worm</name>
    <name type="synonym">Aphelenchoides xylophilus</name>
    <dbReference type="NCBI Taxonomy" id="6326"/>
    <lineage>
        <taxon>Eukaryota</taxon>
        <taxon>Metazoa</taxon>
        <taxon>Ecdysozoa</taxon>
        <taxon>Nematoda</taxon>
        <taxon>Chromadorea</taxon>
        <taxon>Rhabditida</taxon>
        <taxon>Tylenchina</taxon>
        <taxon>Tylenchomorpha</taxon>
        <taxon>Aphelenchoidea</taxon>
        <taxon>Aphelenchoididae</taxon>
        <taxon>Bursaphelenchus</taxon>
    </lineage>
</organism>
<dbReference type="eggNOG" id="KOG2464">
    <property type="taxonomic scope" value="Eukaryota"/>
</dbReference>
<dbReference type="Pfam" id="PF12330">
    <property type="entry name" value="Haspin_kinase"/>
    <property type="match status" value="1"/>
</dbReference>
<evidence type="ECO:0000256" key="3">
    <source>
        <dbReference type="ARBA" id="ARBA00022679"/>
    </source>
</evidence>
<feature type="compositionally biased region" description="Basic residues" evidence="10">
    <location>
        <begin position="47"/>
        <end position="62"/>
    </location>
</feature>
<dbReference type="EC" id="2.7.11.1" evidence="1"/>
<keyword evidence="5" id="KW-0418">Kinase</keyword>
<feature type="binding site" evidence="9">
    <location>
        <position position="683"/>
    </location>
    <ligand>
        <name>ATP</name>
        <dbReference type="ChEBI" id="CHEBI:30616"/>
    </ligand>
</feature>
<dbReference type="PANTHER" id="PTHR24419">
    <property type="entry name" value="INTERLEUKIN-1 RECEPTOR-ASSOCIATED KINASE"/>
    <property type="match status" value="1"/>
</dbReference>
<dbReference type="GO" id="GO:0072354">
    <property type="term" value="F:histone H3T3 kinase activity"/>
    <property type="evidence" value="ECO:0007669"/>
    <property type="project" value="TreeGrafter"/>
</dbReference>
<dbReference type="GO" id="GO:0005634">
    <property type="term" value="C:nucleus"/>
    <property type="evidence" value="ECO:0007669"/>
    <property type="project" value="TreeGrafter"/>
</dbReference>
<evidence type="ECO:0000256" key="4">
    <source>
        <dbReference type="ARBA" id="ARBA00022741"/>
    </source>
</evidence>
<dbReference type="Gene3D" id="3.30.200.20">
    <property type="entry name" value="Phosphorylase Kinase, domain 1"/>
    <property type="match status" value="1"/>
</dbReference>
<feature type="compositionally biased region" description="Polar residues" evidence="10">
    <location>
        <begin position="228"/>
        <end position="243"/>
    </location>
</feature>
<evidence type="ECO:0000259" key="11">
    <source>
        <dbReference type="PROSITE" id="PS50011"/>
    </source>
</evidence>
<dbReference type="GO" id="GO:0035556">
    <property type="term" value="P:intracellular signal transduction"/>
    <property type="evidence" value="ECO:0007669"/>
    <property type="project" value="TreeGrafter"/>
</dbReference>
<comment type="catalytic activity">
    <reaction evidence="7">
        <text>L-threonyl-[protein] + ATP = O-phospho-L-threonyl-[protein] + ADP + H(+)</text>
        <dbReference type="Rhea" id="RHEA:46608"/>
        <dbReference type="Rhea" id="RHEA-COMP:11060"/>
        <dbReference type="Rhea" id="RHEA-COMP:11605"/>
        <dbReference type="ChEBI" id="CHEBI:15378"/>
        <dbReference type="ChEBI" id="CHEBI:30013"/>
        <dbReference type="ChEBI" id="CHEBI:30616"/>
        <dbReference type="ChEBI" id="CHEBI:61977"/>
        <dbReference type="ChEBI" id="CHEBI:456216"/>
        <dbReference type="EC" id="2.7.11.1"/>
    </reaction>
</comment>
<dbReference type="GO" id="GO:0005524">
    <property type="term" value="F:ATP binding"/>
    <property type="evidence" value="ECO:0007669"/>
    <property type="project" value="UniProtKB-UniRule"/>
</dbReference>
<dbReference type="InterPro" id="IPR024604">
    <property type="entry name" value="GSG2_C"/>
</dbReference>
<feature type="region of interest" description="Disordered" evidence="10">
    <location>
        <begin position="227"/>
        <end position="255"/>
    </location>
</feature>
<dbReference type="AlphaFoldDB" id="A0A1I7SVT9"/>
<dbReference type="PANTHER" id="PTHR24419:SF18">
    <property type="entry name" value="SERINE_THREONINE-PROTEIN KINASE HASPIN"/>
    <property type="match status" value="1"/>
</dbReference>
<evidence type="ECO:0000256" key="5">
    <source>
        <dbReference type="ARBA" id="ARBA00022777"/>
    </source>
</evidence>
<evidence type="ECO:0000256" key="8">
    <source>
        <dbReference type="ARBA" id="ARBA00048679"/>
    </source>
</evidence>
<reference evidence="13" key="1">
    <citation type="submission" date="2016-11" db="UniProtKB">
        <authorList>
            <consortium name="WormBaseParasite"/>
        </authorList>
    </citation>
    <scope>IDENTIFICATION</scope>
</reference>
<keyword evidence="6 9" id="KW-0067">ATP-binding</keyword>
<dbReference type="Proteomes" id="UP000095284">
    <property type="component" value="Unplaced"/>
</dbReference>
<dbReference type="PROSITE" id="PS50011">
    <property type="entry name" value="PROTEIN_KINASE_DOM"/>
    <property type="match status" value="1"/>
</dbReference>
<evidence type="ECO:0000256" key="7">
    <source>
        <dbReference type="ARBA" id="ARBA00047899"/>
    </source>
</evidence>
<dbReference type="GO" id="GO:0005737">
    <property type="term" value="C:cytoplasm"/>
    <property type="evidence" value="ECO:0007669"/>
    <property type="project" value="TreeGrafter"/>
</dbReference>
<dbReference type="PROSITE" id="PS00107">
    <property type="entry name" value="PROTEIN_KINASE_ATP"/>
    <property type="match status" value="1"/>
</dbReference>
<keyword evidence="3" id="KW-0808">Transferase</keyword>
<feature type="region of interest" description="Disordered" evidence="10">
    <location>
        <begin position="46"/>
        <end position="74"/>
    </location>
</feature>
<dbReference type="InterPro" id="IPR011009">
    <property type="entry name" value="Kinase-like_dom_sf"/>
</dbReference>
<dbReference type="InterPro" id="IPR000719">
    <property type="entry name" value="Prot_kinase_dom"/>
</dbReference>
<dbReference type="SMART" id="SM01331">
    <property type="entry name" value="DUF3635"/>
    <property type="match status" value="1"/>
</dbReference>
<feature type="compositionally biased region" description="Polar residues" evidence="10">
    <location>
        <begin position="454"/>
        <end position="472"/>
    </location>
</feature>
<evidence type="ECO:0000256" key="1">
    <source>
        <dbReference type="ARBA" id="ARBA00012513"/>
    </source>
</evidence>
<name>A0A1I7SVT9_BURXY</name>
<dbReference type="SUPFAM" id="SSF56112">
    <property type="entry name" value="Protein kinase-like (PK-like)"/>
    <property type="match status" value="1"/>
</dbReference>